<name>A0ACC2PVJ2_9HYME</name>
<proteinExistence type="predicted"/>
<keyword evidence="2" id="KW-1185">Reference proteome</keyword>
<evidence type="ECO:0000313" key="2">
    <source>
        <dbReference type="Proteomes" id="UP001239111"/>
    </source>
</evidence>
<accession>A0ACC2PVJ2</accession>
<comment type="caution">
    <text evidence="1">The sequence shown here is derived from an EMBL/GenBank/DDBJ whole genome shotgun (WGS) entry which is preliminary data.</text>
</comment>
<dbReference type="EMBL" id="CM056741">
    <property type="protein sequence ID" value="KAJ8687314.1"/>
    <property type="molecule type" value="Genomic_DNA"/>
</dbReference>
<organism evidence="1 2">
    <name type="scientific">Eretmocerus hayati</name>
    <dbReference type="NCBI Taxonomy" id="131215"/>
    <lineage>
        <taxon>Eukaryota</taxon>
        <taxon>Metazoa</taxon>
        <taxon>Ecdysozoa</taxon>
        <taxon>Arthropoda</taxon>
        <taxon>Hexapoda</taxon>
        <taxon>Insecta</taxon>
        <taxon>Pterygota</taxon>
        <taxon>Neoptera</taxon>
        <taxon>Endopterygota</taxon>
        <taxon>Hymenoptera</taxon>
        <taxon>Apocrita</taxon>
        <taxon>Proctotrupomorpha</taxon>
        <taxon>Chalcidoidea</taxon>
        <taxon>Aphelinidae</taxon>
        <taxon>Aphelininae</taxon>
        <taxon>Eretmocerus</taxon>
    </lineage>
</organism>
<gene>
    <name evidence="1" type="ORF">QAD02_023108</name>
</gene>
<protein>
    <submittedName>
        <fullName evidence="1">Uncharacterized protein</fullName>
    </submittedName>
</protein>
<dbReference type="Proteomes" id="UP001239111">
    <property type="component" value="Chromosome 1"/>
</dbReference>
<evidence type="ECO:0000313" key="1">
    <source>
        <dbReference type="EMBL" id="KAJ8687314.1"/>
    </source>
</evidence>
<reference evidence="1" key="1">
    <citation type="submission" date="2023-04" db="EMBL/GenBank/DDBJ databases">
        <title>A chromosome-level genome assembly of the parasitoid wasp Eretmocerus hayati.</title>
        <authorList>
            <person name="Zhong Y."/>
            <person name="Liu S."/>
            <person name="Liu Y."/>
        </authorList>
    </citation>
    <scope>NUCLEOTIDE SEQUENCE</scope>
    <source>
        <strain evidence="1">ZJU_SS_LIU_2023</strain>
    </source>
</reference>
<sequence>MLIGMQRIMDVADVRKANLCPLQKEANVRDVDQIEALHNGNTGAEHVQENENVDEQQNVNRVVLNEQPEVDDDINVRNGDDKLNRDVVRDERVVEADGNNVCQRQPLVNVPHPIITSFNALESYLNSKAPHKTLISIKHGGVGLYFNFQVTDGISMIRGDVFGDPCRRIHGLLRVYQIYGIPGFKVNSVNPRYGSGFGIVLGQGTLIHQRNDVQFQFVELQYDFKDVGAILRISNGTFIDSLGKIKSYGLIQTCMRGTEIVEFRNVELTDERKFQVSALLQFSGIKFLSLATH</sequence>